<accession>A0A1H8NEZ3</accession>
<dbReference type="RefSeq" id="WP_092681850.1">
    <property type="nucleotide sequence ID" value="NZ_FODT01000002.1"/>
</dbReference>
<organism evidence="1 2">
    <name type="scientific">Rhodopseudomonas pseudopalustris</name>
    <dbReference type="NCBI Taxonomy" id="1513892"/>
    <lineage>
        <taxon>Bacteria</taxon>
        <taxon>Pseudomonadati</taxon>
        <taxon>Pseudomonadota</taxon>
        <taxon>Alphaproteobacteria</taxon>
        <taxon>Hyphomicrobiales</taxon>
        <taxon>Nitrobacteraceae</taxon>
        <taxon>Rhodopseudomonas</taxon>
    </lineage>
</organism>
<evidence type="ECO:0008006" key="3">
    <source>
        <dbReference type="Google" id="ProtNLM"/>
    </source>
</evidence>
<name>A0A1H8NEZ3_9BRAD</name>
<evidence type="ECO:0000313" key="1">
    <source>
        <dbReference type="EMBL" id="SEO28112.1"/>
    </source>
</evidence>
<dbReference type="Proteomes" id="UP000199615">
    <property type="component" value="Unassembled WGS sequence"/>
</dbReference>
<dbReference type="Gene3D" id="1.25.40.10">
    <property type="entry name" value="Tetratricopeptide repeat domain"/>
    <property type="match status" value="1"/>
</dbReference>
<dbReference type="OrthoDB" id="192577at2"/>
<dbReference type="EMBL" id="FODT01000002">
    <property type="protein sequence ID" value="SEO28112.1"/>
    <property type="molecule type" value="Genomic_DNA"/>
</dbReference>
<dbReference type="InterPro" id="IPR011990">
    <property type="entry name" value="TPR-like_helical_dom_sf"/>
</dbReference>
<gene>
    <name evidence="1" type="ORF">SAMN05444123_10270</name>
</gene>
<evidence type="ECO:0000313" key="2">
    <source>
        <dbReference type="Proteomes" id="UP000199615"/>
    </source>
</evidence>
<keyword evidence="2" id="KW-1185">Reference proteome</keyword>
<reference evidence="2" key="1">
    <citation type="submission" date="2016-10" db="EMBL/GenBank/DDBJ databases">
        <authorList>
            <person name="Varghese N."/>
            <person name="Submissions S."/>
        </authorList>
    </citation>
    <scope>NUCLEOTIDE SEQUENCE [LARGE SCALE GENOMIC DNA]</scope>
    <source>
        <strain evidence="2">DSM 123</strain>
    </source>
</reference>
<dbReference type="SUPFAM" id="SSF48452">
    <property type="entry name" value="TPR-like"/>
    <property type="match status" value="1"/>
</dbReference>
<sequence length="179" mass="19974">MPHVLHSELTMSGPEQSMLGGALLGAGLPAEAQRHLELAGRDFQSDALAEQHLREAQSLAPDHAAVLIGLYRFYFYKGRLDEALRVAEICLTKAARDNGLDANWRKVRRSDAEFSSFAAILPRFYLFALKAYAYLRMRVGDIDEGHAAIEKLLELDPSDKVNAGVLHDVWRRIGQVDDD</sequence>
<dbReference type="AlphaFoldDB" id="A0A1H8NEZ3"/>
<protein>
    <recommendedName>
        <fullName evidence="3">Tetratricopeptide repeat-containing protein</fullName>
    </recommendedName>
</protein>
<proteinExistence type="predicted"/>